<feature type="transmembrane region" description="Helical" evidence="1">
    <location>
        <begin position="39"/>
        <end position="60"/>
    </location>
</feature>
<name>A0A165N722_9APHY</name>
<protein>
    <submittedName>
        <fullName evidence="2">Uncharacterized protein</fullName>
    </submittedName>
</protein>
<dbReference type="OrthoDB" id="2796825at2759"/>
<feature type="transmembrane region" description="Helical" evidence="1">
    <location>
        <begin position="69"/>
        <end position="92"/>
    </location>
</feature>
<keyword evidence="1" id="KW-0472">Membrane</keyword>
<feature type="transmembrane region" description="Helical" evidence="1">
    <location>
        <begin position="176"/>
        <end position="196"/>
    </location>
</feature>
<organism evidence="2 3">
    <name type="scientific">Daedalea quercina L-15889</name>
    <dbReference type="NCBI Taxonomy" id="1314783"/>
    <lineage>
        <taxon>Eukaryota</taxon>
        <taxon>Fungi</taxon>
        <taxon>Dikarya</taxon>
        <taxon>Basidiomycota</taxon>
        <taxon>Agaricomycotina</taxon>
        <taxon>Agaricomycetes</taxon>
        <taxon>Polyporales</taxon>
        <taxon>Fomitopsis</taxon>
    </lineage>
</organism>
<proteinExistence type="predicted"/>
<evidence type="ECO:0000313" key="3">
    <source>
        <dbReference type="Proteomes" id="UP000076727"/>
    </source>
</evidence>
<dbReference type="Proteomes" id="UP000076727">
    <property type="component" value="Unassembled WGS sequence"/>
</dbReference>
<gene>
    <name evidence="2" type="ORF">DAEQUDRAFT_767827</name>
</gene>
<keyword evidence="1" id="KW-0812">Transmembrane</keyword>
<dbReference type="AlphaFoldDB" id="A0A165N722"/>
<reference evidence="2 3" key="1">
    <citation type="journal article" date="2016" name="Mol. Biol. Evol.">
        <title>Comparative Genomics of Early-Diverging Mushroom-Forming Fungi Provides Insights into the Origins of Lignocellulose Decay Capabilities.</title>
        <authorList>
            <person name="Nagy L.G."/>
            <person name="Riley R."/>
            <person name="Tritt A."/>
            <person name="Adam C."/>
            <person name="Daum C."/>
            <person name="Floudas D."/>
            <person name="Sun H."/>
            <person name="Yadav J.S."/>
            <person name="Pangilinan J."/>
            <person name="Larsson K.H."/>
            <person name="Matsuura K."/>
            <person name="Barry K."/>
            <person name="Labutti K."/>
            <person name="Kuo R."/>
            <person name="Ohm R.A."/>
            <person name="Bhattacharya S.S."/>
            <person name="Shirouzu T."/>
            <person name="Yoshinaga Y."/>
            <person name="Martin F.M."/>
            <person name="Grigoriev I.V."/>
            <person name="Hibbett D.S."/>
        </authorList>
    </citation>
    <scope>NUCLEOTIDE SEQUENCE [LARGE SCALE GENOMIC DNA]</scope>
    <source>
        <strain evidence="2 3">L-15889</strain>
    </source>
</reference>
<keyword evidence="1" id="KW-1133">Transmembrane helix</keyword>
<sequence length="234" mass="25869">MALINEACNITFNSNAWHYNDGTNRSAFRYFAINQASPLNGAALAGAFFTVILADGYLLVRCYRWWKNLWVIIPLGMLVFVSYVWDLLEFIYTAGHSEDGNSGWVMPFAGNWPITIGIAGALHVIYSALLAFWVIIASRKEGGEKLTIWSIAVESALPYGIISLIFMILYCVRVMAANAFIPMLVQLQGITVDLIITRNLKTAGQFASLPIPVSITPTMTADTTSMSDKEKLTL</sequence>
<evidence type="ECO:0000313" key="2">
    <source>
        <dbReference type="EMBL" id="KZT66599.1"/>
    </source>
</evidence>
<dbReference type="EMBL" id="KV429086">
    <property type="protein sequence ID" value="KZT66599.1"/>
    <property type="molecule type" value="Genomic_DNA"/>
</dbReference>
<accession>A0A165N722</accession>
<keyword evidence="3" id="KW-1185">Reference proteome</keyword>
<feature type="transmembrane region" description="Helical" evidence="1">
    <location>
        <begin position="112"/>
        <end position="136"/>
    </location>
</feature>
<evidence type="ECO:0000256" key="1">
    <source>
        <dbReference type="SAM" id="Phobius"/>
    </source>
</evidence>
<feature type="transmembrane region" description="Helical" evidence="1">
    <location>
        <begin position="148"/>
        <end position="170"/>
    </location>
</feature>